<dbReference type="Proteomes" id="UP000657006">
    <property type="component" value="Unassembled WGS sequence"/>
</dbReference>
<proteinExistence type="predicted"/>
<dbReference type="RefSeq" id="WP_249289310.1">
    <property type="nucleotide sequence ID" value="NZ_JACRSQ010000002.1"/>
</dbReference>
<evidence type="ECO:0000313" key="2">
    <source>
        <dbReference type="Proteomes" id="UP000657006"/>
    </source>
</evidence>
<organism evidence="1 2">
    <name type="scientific">Bianquea renquensis</name>
    <dbReference type="NCBI Taxonomy" id="2763661"/>
    <lineage>
        <taxon>Bacteria</taxon>
        <taxon>Bacillati</taxon>
        <taxon>Bacillota</taxon>
        <taxon>Clostridia</taxon>
        <taxon>Eubacteriales</taxon>
        <taxon>Bianqueaceae</taxon>
        <taxon>Bianquea</taxon>
    </lineage>
</organism>
<keyword evidence="2" id="KW-1185">Reference proteome</keyword>
<protein>
    <submittedName>
        <fullName evidence="1">Uncharacterized protein</fullName>
    </submittedName>
</protein>
<evidence type="ECO:0000313" key="1">
    <source>
        <dbReference type="EMBL" id="MBC8542428.1"/>
    </source>
</evidence>
<comment type="caution">
    <text evidence="1">The sequence shown here is derived from an EMBL/GenBank/DDBJ whole genome shotgun (WGS) entry which is preliminary data.</text>
</comment>
<accession>A0A926DQY4</accession>
<dbReference type="AlphaFoldDB" id="A0A926DQY4"/>
<name>A0A926DQY4_9FIRM</name>
<dbReference type="EMBL" id="JACRSQ010000002">
    <property type="protein sequence ID" value="MBC8542428.1"/>
    <property type="molecule type" value="Genomic_DNA"/>
</dbReference>
<sequence>MVQPCPLGFCTPAGGGYFLTGGLSQPFSPWVSPAFLNFARRLGGYFLTGGHFQPLSPWGSAPPSNFARRLEGATSSPAGILNPFPRGARPLLRILHAGWGVLPHRRAFSTPLLVVQPCPLGFCTPAGGLLPHRRTFSTPLLVVQPSPLGFCTPAGGVYFLTGGHSQLLSPWFSPALAGFARRLGRSASSPAGILSPSPRGVALPS</sequence>
<gene>
    <name evidence="1" type="ORF">H8730_02555</name>
</gene>
<reference evidence="1" key="1">
    <citation type="submission" date="2020-08" db="EMBL/GenBank/DDBJ databases">
        <title>Genome public.</title>
        <authorList>
            <person name="Liu C."/>
            <person name="Sun Q."/>
        </authorList>
    </citation>
    <scope>NUCLEOTIDE SEQUENCE</scope>
    <source>
        <strain evidence="1">NSJ-32</strain>
    </source>
</reference>